<accession>A0AAD6CTR1</accession>
<comment type="caution">
    <text evidence="2">The sequence shown here is derived from an EMBL/GenBank/DDBJ whole genome shotgun (WGS) entry which is preliminary data.</text>
</comment>
<reference evidence="2 3" key="1">
    <citation type="journal article" date="2023" name="IMA Fungus">
        <title>Comparative genomic study of the Penicillium genus elucidates a diverse pangenome and 15 lateral gene transfer events.</title>
        <authorList>
            <person name="Petersen C."/>
            <person name="Sorensen T."/>
            <person name="Nielsen M.R."/>
            <person name="Sondergaard T.E."/>
            <person name="Sorensen J.L."/>
            <person name="Fitzpatrick D.A."/>
            <person name="Frisvad J.C."/>
            <person name="Nielsen K.L."/>
        </authorList>
    </citation>
    <scope>NUCLEOTIDE SEQUENCE [LARGE SCALE GENOMIC DNA]</scope>
    <source>
        <strain evidence="2 3">IBT 35679</strain>
    </source>
</reference>
<dbReference type="EMBL" id="JAQIZZ010000006">
    <property type="protein sequence ID" value="KAJ5538565.1"/>
    <property type="molecule type" value="Genomic_DNA"/>
</dbReference>
<organism evidence="2 3">
    <name type="scientific">Penicillium frequentans</name>
    <dbReference type="NCBI Taxonomy" id="3151616"/>
    <lineage>
        <taxon>Eukaryota</taxon>
        <taxon>Fungi</taxon>
        <taxon>Dikarya</taxon>
        <taxon>Ascomycota</taxon>
        <taxon>Pezizomycotina</taxon>
        <taxon>Eurotiomycetes</taxon>
        <taxon>Eurotiomycetidae</taxon>
        <taxon>Eurotiales</taxon>
        <taxon>Aspergillaceae</taxon>
        <taxon>Penicillium</taxon>
    </lineage>
</organism>
<keyword evidence="3" id="KW-1185">Reference proteome</keyword>
<protein>
    <submittedName>
        <fullName evidence="2">Uncharacterized protein</fullName>
    </submittedName>
</protein>
<feature type="transmembrane region" description="Helical" evidence="1">
    <location>
        <begin position="44"/>
        <end position="63"/>
    </location>
</feature>
<evidence type="ECO:0000313" key="3">
    <source>
        <dbReference type="Proteomes" id="UP001220324"/>
    </source>
</evidence>
<evidence type="ECO:0000256" key="1">
    <source>
        <dbReference type="SAM" id="Phobius"/>
    </source>
</evidence>
<evidence type="ECO:0000313" key="2">
    <source>
        <dbReference type="EMBL" id="KAJ5538565.1"/>
    </source>
</evidence>
<proteinExistence type="predicted"/>
<keyword evidence="1" id="KW-0472">Membrane</keyword>
<keyword evidence="1" id="KW-0812">Transmembrane</keyword>
<gene>
    <name evidence="2" type="ORF">N7494_008044</name>
</gene>
<dbReference type="AlphaFoldDB" id="A0AAD6CTR1"/>
<dbReference type="Proteomes" id="UP001220324">
    <property type="component" value="Unassembled WGS sequence"/>
</dbReference>
<name>A0AAD6CTR1_9EURO</name>
<keyword evidence="1" id="KW-1133">Transmembrane helix</keyword>
<sequence length="85" mass="9089">MTALMNVDGGESGLPPTLAQTLSSVKNAIASPMRVSRGERTIHGFKWILVVIAILSSHLLFALDNTIVANIQAVGYSHSILTRES</sequence>